<dbReference type="PROSITE" id="PS51257">
    <property type="entry name" value="PROKAR_LIPOPROTEIN"/>
    <property type="match status" value="1"/>
</dbReference>
<evidence type="ECO:0000313" key="3">
    <source>
        <dbReference type="Proteomes" id="UP000199361"/>
    </source>
</evidence>
<proteinExistence type="predicted"/>
<keyword evidence="3" id="KW-1185">Reference proteome</keyword>
<evidence type="ECO:0000256" key="1">
    <source>
        <dbReference type="SAM" id="Phobius"/>
    </source>
</evidence>
<keyword evidence="1" id="KW-0472">Membrane</keyword>
<sequence length="193" mass="21798">MISKPPGWLYLTALSAIACVILYWASVPHWYAIEMVLVAFFFGLPLYVIWLVRFGLAASRGAVDGRVGRWVLPWVIAAGVVAALVVDAPFWLRFTISKPSMEAYAQTVTRQTNRDLTCQWVGLYRICDAFPYSGLEKNAEDVPGSACLIGKEWAFYSNTNFVLLPKGEPEETADDTYRHLTGHWYGWRGWDPL</sequence>
<organism evidence="2 3">
    <name type="scientific">Nonomuraea wenchangensis</name>
    <dbReference type="NCBI Taxonomy" id="568860"/>
    <lineage>
        <taxon>Bacteria</taxon>
        <taxon>Bacillati</taxon>
        <taxon>Actinomycetota</taxon>
        <taxon>Actinomycetes</taxon>
        <taxon>Streptosporangiales</taxon>
        <taxon>Streptosporangiaceae</taxon>
        <taxon>Nonomuraea</taxon>
    </lineage>
</organism>
<reference evidence="2 3" key="1">
    <citation type="submission" date="2016-10" db="EMBL/GenBank/DDBJ databases">
        <authorList>
            <person name="de Groot N.N."/>
        </authorList>
    </citation>
    <scope>NUCLEOTIDE SEQUENCE [LARGE SCALE GENOMIC DNA]</scope>
    <source>
        <strain evidence="2 3">CGMCC 4.5598</strain>
    </source>
</reference>
<protein>
    <submittedName>
        <fullName evidence="2">Uncharacterized protein</fullName>
    </submittedName>
</protein>
<accession>A0A1I0LK81</accession>
<evidence type="ECO:0000313" key="2">
    <source>
        <dbReference type="EMBL" id="SEU40840.1"/>
    </source>
</evidence>
<gene>
    <name evidence="2" type="ORF">SAMN05421811_118166</name>
</gene>
<dbReference type="Proteomes" id="UP000199361">
    <property type="component" value="Unassembled WGS sequence"/>
</dbReference>
<dbReference type="STRING" id="568860.SAMN05421811_118166"/>
<dbReference type="EMBL" id="FOHX01000018">
    <property type="protein sequence ID" value="SEU40840.1"/>
    <property type="molecule type" value="Genomic_DNA"/>
</dbReference>
<feature type="transmembrane region" description="Helical" evidence="1">
    <location>
        <begin position="7"/>
        <end position="25"/>
    </location>
</feature>
<keyword evidence="1" id="KW-1133">Transmembrane helix</keyword>
<dbReference type="AlphaFoldDB" id="A0A1I0LK81"/>
<feature type="transmembrane region" description="Helical" evidence="1">
    <location>
        <begin position="71"/>
        <end position="92"/>
    </location>
</feature>
<name>A0A1I0LK81_9ACTN</name>
<dbReference type="OrthoDB" id="3533857at2"/>
<keyword evidence="1" id="KW-0812">Transmembrane</keyword>
<dbReference type="RefSeq" id="WP_091091922.1">
    <property type="nucleotide sequence ID" value="NZ_FOHX01000018.1"/>
</dbReference>
<feature type="transmembrane region" description="Helical" evidence="1">
    <location>
        <begin position="31"/>
        <end position="50"/>
    </location>
</feature>